<organism evidence="1 2">
    <name type="scientific">Aspergillus melleus</name>
    <dbReference type="NCBI Taxonomy" id="138277"/>
    <lineage>
        <taxon>Eukaryota</taxon>
        <taxon>Fungi</taxon>
        <taxon>Dikarya</taxon>
        <taxon>Ascomycota</taxon>
        <taxon>Pezizomycotina</taxon>
        <taxon>Eurotiomycetes</taxon>
        <taxon>Eurotiomycetidae</taxon>
        <taxon>Eurotiales</taxon>
        <taxon>Aspergillaceae</taxon>
        <taxon>Aspergillus</taxon>
        <taxon>Aspergillus subgen. Circumdati</taxon>
    </lineage>
</organism>
<reference evidence="1 2" key="1">
    <citation type="journal article" date="2023" name="ACS Omega">
        <title>Identification of the Neoaspergillic Acid Biosynthesis Gene Cluster by Establishing an In Vitro CRISPR-Ribonucleoprotein Genetic System in Aspergillus melleus.</title>
        <authorList>
            <person name="Yuan B."/>
            <person name="Grau M.F."/>
            <person name="Murata R.M."/>
            <person name="Torok T."/>
            <person name="Venkateswaran K."/>
            <person name="Stajich J.E."/>
            <person name="Wang C.C.C."/>
        </authorList>
    </citation>
    <scope>NUCLEOTIDE SEQUENCE [LARGE SCALE GENOMIC DNA]</scope>
    <source>
        <strain evidence="1 2">IMV 1140</strain>
    </source>
</reference>
<gene>
    <name evidence="1" type="ORF">N8T08_008839</name>
</gene>
<protein>
    <submittedName>
        <fullName evidence="1">Uncharacterized protein</fullName>
    </submittedName>
</protein>
<dbReference type="Proteomes" id="UP001177260">
    <property type="component" value="Unassembled WGS sequence"/>
</dbReference>
<proteinExistence type="predicted"/>
<evidence type="ECO:0000313" key="2">
    <source>
        <dbReference type="Proteomes" id="UP001177260"/>
    </source>
</evidence>
<name>A0ACC3AV60_9EURO</name>
<keyword evidence="2" id="KW-1185">Reference proteome</keyword>
<comment type="caution">
    <text evidence="1">The sequence shown here is derived from an EMBL/GenBank/DDBJ whole genome shotgun (WGS) entry which is preliminary data.</text>
</comment>
<evidence type="ECO:0000313" key="1">
    <source>
        <dbReference type="EMBL" id="KAK1141741.1"/>
    </source>
</evidence>
<accession>A0ACC3AV60</accession>
<sequence length="195" mass="22082">MLPNKTHFTKEINPRRAIVSESRNISVGRFDDDKNHISWRSDIIFNRGSINIDMPEFDLTGPDLKATVEFEVDDEHISYSGIGYQDKNWVDLPLPAILGPWYWGHVRVGDYSLVWYELISKYGGTYYSSYLAQDGDILTANCANDKLKIRPFDKDGLYLPPGETSLPAGFTVSIDSPDDGRFTVNTTNDALEHDI</sequence>
<dbReference type="EMBL" id="JAOPJF010000060">
    <property type="protein sequence ID" value="KAK1141741.1"/>
    <property type="molecule type" value="Genomic_DNA"/>
</dbReference>